<evidence type="ECO:0000313" key="3">
    <source>
        <dbReference type="Proteomes" id="UP000473014"/>
    </source>
</evidence>
<reference evidence="2 3" key="1">
    <citation type="submission" date="2019-11" db="EMBL/GenBank/DDBJ databases">
        <authorList>
            <person name="Yuan L."/>
        </authorList>
    </citation>
    <scope>NUCLEOTIDE SEQUENCE [LARGE SCALE GENOMIC DNA]</scope>
    <source>
        <strain evidence="2 3">TRM43335</strain>
    </source>
</reference>
<accession>A0A6G2BJX4</accession>
<gene>
    <name evidence="2" type="ORF">F0L17_25600</name>
</gene>
<dbReference type="EMBL" id="WIXO01000001">
    <property type="protein sequence ID" value="MTE22416.1"/>
    <property type="molecule type" value="Genomic_DNA"/>
</dbReference>
<name>A0A6G2BJX4_9ACTN</name>
<comment type="caution">
    <text evidence="2">The sequence shown here is derived from an EMBL/GenBank/DDBJ whole genome shotgun (WGS) entry which is preliminary data.</text>
</comment>
<feature type="signal peptide" evidence="1">
    <location>
        <begin position="1"/>
        <end position="33"/>
    </location>
</feature>
<evidence type="ECO:0000256" key="1">
    <source>
        <dbReference type="SAM" id="SignalP"/>
    </source>
</evidence>
<proteinExistence type="predicted"/>
<organism evidence="2 3">
    <name type="scientific">Streptomyces taklimakanensis</name>
    <dbReference type="NCBI Taxonomy" id="2569853"/>
    <lineage>
        <taxon>Bacteria</taxon>
        <taxon>Bacillati</taxon>
        <taxon>Actinomycetota</taxon>
        <taxon>Actinomycetes</taxon>
        <taxon>Kitasatosporales</taxon>
        <taxon>Streptomycetaceae</taxon>
        <taxon>Streptomyces</taxon>
    </lineage>
</organism>
<dbReference type="RefSeq" id="WP_155072899.1">
    <property type="nucleotide sequence ID" value="NZ_WIXO01000001.1"/>
</dbReference>
<dbReference type="OrthoDB" id="4302020at2"/>
<keyword evidence="3" id="KW-1185">Reference proteome</keyword>
<evidence type="ECO:0000313" key="2">
    <source>
        <dbReference type="EMBL" id="MTE22416.1"/>
    </source>
</evidence>
<keyword evidence="1" id="KW-0732">Signal</keyword>
<evidence type="ECO:0008006" key="4">
    <source>
        <dbReference type="Google" id="ProtNLM"/>
    </source>
</evidence>
<dbReference type="Proteomes" id="UP000473014">
    <property type="component" value="Unassembled WGS sequence"/>
</dbReference>
<protein>
    <recommendedName>
        <fullName evidence="4">Peptidase inhibitor family I36</fullName>
    </recommendedName>
</protein>
<dbReference type="AlphaFoldDB" id="A0A6G2BJX4"/>
<feature type="chain" id="PRO_5026282219" description="Peptidase inhibitor family I36" evidence="1">
    <location>
        <begin position="34"/>
        <end position="122"/>
    </location>
</feature>
<sequence>MSVSALTRKSAGIAGALALAAGLTAASATEARAAVPACPYPYVCFYNSSGQMTGQFQDVTDYYQSVGASANATEVYNTRYDDVARIRYSDGYVRCIKPRENAWISRASTRVTGIKISWSSTC</sequence>